<dbReference type="EMBL" id="WTXG01000007">
    <property type="protein sequence ID" value="KAI0304254.1"/>
    <property type="molecule type" value="Genomic_DNA"/>
</dbReference>
<comment type="caution">
    <text evidence="1">The sequence shown here is derived from an EMBL/GenBank/DDBJ whole genome shotgun (WGS) entry which is preliminary data.</text>
</comment>
<dbReference type="InterPro" id="IPR006439">
    <property type="entry name" value="HAD-SF_hydro_IA"/>
</dbReference>
<dbReference type="Gene3D" id="3.40.50.1000">
    <property type="entry name" value="HAD superfamily/HAD-like"/>
    <property type="match status" value="1"/>
</dbReference>
<dbReference type="Gene3D" id="1.10.150.240">
    <property type="entry name" value="Putative phosphatase, domain 2"/>
    <property type="match status" value="1"/>
</dbReference>
<dbReference type="Proteomes" id="UP001203297">
    <property type="component" value="Unassembled WGS sequence"/>
</dbReference>
<dbReference type="InterPro" id="IPR023214">
    <property type="entry name" value="HAD_sf"/>
</dbReference>
<dbReference type="SUPFAM" id="SSF56784">
    <property type="entry name" value="HAD-like"/>
    <property type="match status" value="1"/>
</dbReference>
<dbReference type="NCBIfam" id="TIGR01509">
    <property type="entry name" value="HAD-SF-IA-v3"/>
    <property type="match status" value="1"/>
</dbReference>
<accession>A0AAD4M6R3</accession>
<reference evidence="1" key="1">
    <citation type="journal article" date="2022" name="New Phytol.">
        <title>Evolutionary transition to the ectomycorrhizal habit in the genomes of a hyperdiverse lineage of mushroom-forming fungi.</title>
        <authorList>
            <person name="Looney B."/>
            <person name="Miyauchi S."/>
            <person name="Morin E."/>
            <person name="Drula E."/>
            <person name="Courty P.E."/>
            <person name="Kohler A."/>
            <person name="Kuo A."/>
            <person name="LaButti K."/>
            <person name="Pangilinan J."/>
            <person name="Lipzen A."/>
            <person name="Riley R."/>
            <person name="Andreopoulos W."/>
            <person name="He G."/>
            <person name="Johnson J."/>
            <person name="Nolan M."/>
            <person name="Tritt A."/>
            <person name="Barry K.W."/>
            <person name="Grigoriev I.V."/>
            <person name="Nagy L.G."/>
            <person name="Hibbett D."/>
            <person name="Henrissat B."/>
            <person name="Matheny P.B."/>
            <person name="Labbe J."/>
            <person name="Martin F.M."/>
        </authorList>
    </citation>
    <scope>NUCLEOTIDE SEQUENCE</scope>
    <source>
        <strain evidence="1">BPL690</strain>
    </source>
</reference>
<keyword evidence="2" id="KW-1185">Reference proteome</keyword>
<gene>
    <name evidence="1" type="ORF">B0F90DRAFT_1625625</name>
</gene>
<protein>
    <submittedName>
        <fullName evidence="1">HAD-like domain-containing protein</fullName>
    </submittedName>
</protein>
<dbReference type="GO" id="GO:0016791">
    <property type="term" value="F:phosphatase activity"/>
    <property type="evidence" value="ECO:0007669"/>
    <property type="project" value="UniProtKB-ARBA"/>
</dbReference>
<proteinExistence type="predicted"/>
<dbReference type="InterPro" id="IPR036412">
    <property type="entry name" value="HAD-like_sf"/>
</dbReference>
<dbReference type="AlphaFoldDB" id="A0AAD4M6R3"/>
<evidence type="ECO:0000313" key="1">
    <source>
        <dbReference type="EMBL" id="KAI0304254.1"/>
    </source>
</evidence>
<sequence>MLLFPRRRILVFDLGDVLFSWSPATSTSIPPKRFKAMVSSTIWQQYERGTLSEDECYRLIGQKYTLDPDEFRQATADVRATLRPDYGFFRFIRELQTEAKGTLRIFLMSNISAPDFAATRAISADWGIFERIFISPTAGMRKPDLCFFKYVLDEIKAEPSSVVFVDDRFENVLAARSLGINGVVFDDVRRVRQALRYYVGDPIIRGRAFLEANAGHLESETSLGHCVAENFVQLLILEATNERKLVNYVHHPYTWGFFKEKPTFVRGTGELPHDLDTTSIGLMVTQPDDRVFNAVMDKILQYQNLFDLEKPCTDPVVALNVLSLFYSRGRGHELRVNLEWIRGVLEHRAYLDGTFHYVTAECFLFFTSRLLRSTSDASLHAQLTPLLRERVIERVGTPGDAMALSMRVLAGAVVGVRAERDLAALLPLQCEDGGWDASWVFKYGSSGIKIGNRGLTTAFALNAIAALQQEAVTSNGNRTLVDSGKPKVPHARDVTMTSAVAVNAHEC</sequence>
<organism evidence="1 2">
    <name type="scientific">Multifurca ochricompacta</name>
    <dbReference type="NCBI Taxonomy" id="376703"/>
    <lineage>
        <taxon>Eukaryota</taxon>
        <taxon>Fungi</taxon>
        <taxon>Dikarya</taxon>
        <taxon>Basidiomycota</taxon>
        <taxon>Agaricomycotina</taxon>
        <taxon>Agaricomycetes</taxon>
        <taxon>Russulales</taxon>
        <taxon>Russulaceae</taxon>
        <taxon>Multifurca</taxon>
    </lineage>
</organism>
<dbReference type="PANTHER" id="PTHR43611">
    <property type="entry name" value="ALPHA-D-GLUCOSE 1-PHOSPHATE PHOSPHATASE"/>
    <property type="match status" value="1"/>
</dbReference>
<name>A0AAD4M6R3_9AGAM</name>
<dbReference type="InterPro" id="IPR023198">
    <property type="entry name" value="PGP-like_dom2"/>
</dbReference>
<dbReference type="PANTHER" id="PTHR43611:SF3">
    <property type="entry name" value="FLAVIN MONONUCLEOTIDE HYDROLASE 1, CHLOROPLATIC"/>
    <property type="match status" value="1"/>
</dbReference>
<evidence type="ECO:0000313" key="2">
    <source>
        <dbReference type="Proteomes" id="UP001203297"/>
    </source>
</evidence>